<evidence type="ECO:0000256" key="1">
    <source>
        <dbReference type="SAM" id="MobiDB-lite"/>
    </source>
</evidence>
<comment type="caution">
    <text evidence="2">The sequence shown here is derived from an EMBL/GenBank/DDBJ whole genome shotgun (WGS) entry which is preliminary data.</text>
</comment>
<feature type="region of interest" description="Disordered" evidence="1">
    <location>
        <begin position="1"/>
        <end position="42"/>
    </location>
</feature>
<accession>A0A9J5XU03</accession>
<protein>
    <submittedName>
        <fullName evidence="2">Uncharacterized protein</fullName>
    </submittedName>
</protein>
<evidence type="ECO:0000313" key="3">
    <source>
        <dbReference type="Proteomes" id="UP000824120"/>
    </source>
</evidence>
<proteinExistence type="predicted"/>
<dbReference type="Proteomes" id="UP000824120">
    <property type="component" value="Chromosome 8"/>
</dbReference>
<name>A0A9J5XU03_SOLCO</name>
<evidence type="ECO:0000313" key="2">
    <source>
        <dbReference type="EMBL" id="KAG5590414.1"/>
    </source>
</evidence>
<keyword evidence="3" id="KW-1185">Reference proteome</keyword>
<organism evidence="2 3">
    <name type="scientific">Solanum commersonii</name>
    <name type="common">Commerson's wild potato</name>
    <name type="synonym">Commerson's nightshade</name>
    <dbReference type="NCBI Taxonomy" id="4109"/>
    <lineage>
        <taxon>Eukaryota</taxon>
        <taxon>Viridiplantae</taxon>
        <taxon>Streptophyta</taxon>
        <taxon>Embryophyta</taxon>
        <taxon>Tracheophyta</taxon>
        <taxon>Spermatophyta</taxon>
        <taxon>Magnoliopsida</taxon>
        <taxon>eudicotyledons</taxon>
        <taxon>Gunneridae</taxon>
        <taxon>Pentapetalae</taxon>
        <taxon>asterids</taxon>
        <taxon>lamiids</taxon>
        <taxon>Solanales</taxon>
        <taxon>Solanaceae</taxon>
        <taxon>Solanoideae</taxon>
        <taxon>Solaneae</taxon>
        <taxon>Solanum</taxon>
    </lineage>
</organism>
<gene>
    <name evidence="2" type="ORF">H5410_040928</name>
</gene>
<dbReference type="EMBL" id="JACXVP010000008">
    <property type="protein sequence ID" value="KAG5590414.1"/>
    <property type="molecule type" value="Genomic_DNA"/>
</dbReference>
<reference evidence="2 3" key="1">
    <citation type="submission" date="2020-09" db="EMBL/GenBank/DDBJ databases">
        <title>De no assembly of potato wild relative species, Solanum commersonii.</title>
        <authorList>
            <person name="Cho K."/>
        </authorList>
    </citation>
    <scope>NUCLEOTIDE SEQUENCE [LARGE SCALE GENOMIC DNA]</scope>
    <source>
        <strain evidence="2">LZ3.2</strain>
        <tissue evidence="2">Leaf</tissue>
    </source>
</reference>
<feature type="non-terminal residue" evidence="2">
    <location>
        <position position="42"/>
    </location>
</feature>
<dbReference type="AlphaFoldDB" id="A0A9J5XU03"/>
<feature type="compositionally biased region" description="Basic and acidic residues" evidence="1">
    <location>
        <begin position="15"/>
        <end position="27"/>
    </location>
</feature>
<sequence length="42" mass="4584">MTKPKAAEKITSSQEKPKGITIKEDAVTSKGKSLKQPTITRK</sequence>